<reference evidence="3" key="1">
    <citation type="journal article" date="2016" name="Nat. Genet.">
        <title>A high-quality carrot genome assembly provides new insights into carotenoid accumulation and asterid genome evolution.</title>
        <authorList>
            <person name="Iorizzo M."/>
            <person name="Ellison S."/>
            <person name="Senalik D."/>
            <person name="Zeng P."/>
            <person name="Satapoomin P."/>
            <person name="Huang J."/>
            <person name="Bowman M."/>
            <person name="Iovene M."/>
            <person name="Sanseverino W."/>
            <person name="Cavagnaro P."/>
            <person name="Yildiz M."/>
            <person name="Macko-Podgorni A."/>
            <person name="Moranska E."/>
            <person name="Grzebelus E."/>
            <person name="Grzebelus D."/>
            <person name="Ashrafi H."/>
            <person name="Zheng Z."/>
            <person name="Cheng S."/>
            <person name="Spooner D."/>
            <person name="Van Deynze A."/>
            <person name="Simon P."/>
        </authorList>
    </citation>
    <scope>NUCLEOTIDE SEQUENCE</scope>
    <source>
        <tissue evidence="3">Leaf</tissue>
    </source>
</reference>
<feature type="region of interest" description="Disordered" evidence="1">
    <location>
        <begin position="1"/>
        <end position="24"/>
    </location>
</feature>
<keyword evidence="4" id="KW-1185">Reference proteome</keyword>
<organism evidence="3 4">
    <name type="scientific">Daucus carota subsp. sativus</name>
    <name type="common">Carrot</name>
    <dbReference type="NCBI Taxonomy" id="79200"/>
    <lineage>
        <taxon>Eukaryota</taxon>
        <taxon>Viridiplantae</taxon>
        <taxon>Streptophyta</taxon>
        <taxon>Embryophyta</taxon>
        <taxon>Tracheophyta</taxon>
        <taxon>Spermatophyta</taxon>
        <taxon>Magnoliopsida</taxon>
        <taxon>eudicotyledons</taxon>
        <taxon>Gunneridae</taxon>
        <taxon>Pentapetalae</taxon>
        <taxon>asterids</taxon>
        <taxon>campanulids</taxon>
        <taxon>Apiales</taxon>
        <taxon>Apiaceae</taxon>
        <taxon>Apioideae</taxon>
        <taxon>Scandiceae</taxon>
        <taxon>Daucinae</taxon>
        <taxon>Daucus</taxon>
        <taxon>Daucus sect. Daucus</taxon>
    </lineage>
</organism>
<proteinExistence type="predicted"/>
<dbReference type="EMBL" id="CP093348">
    <property type="protein sequence ID" value="WOH06867.1"/>
    <property type="molecule type" value="Genomic_DNA"/>
</dbReference>
<protein>
    <submittedName>
        <fullName evidence="3">Uncharacterized protein</fullName>
    </submittedName>
</protein>
<dbReference type="AlphaFoldDB" id="A0AAF0XGU1"/>
<evidence type="ECO:0000313" key="4">
    <source>
        <dbReference type="Proteomes" id="UP000077755"/>
    </source>
</evidence>
<feature type="transmembrane region" description="Helical" evidence="2">
    <location>
        <begin position="28"/>
        <end position="51"/>
    </location>
</feature>
<gene>
    <name evidence="3" type="ORF">DCAR_0626296</name>
</gene>
<keyword evidence="2" id="KW-0472">Membrane</keyword>
<name>A0AAF0XGU1_DAUCS</name>
<dbReference type="Proteomes" id="UP000077755">
    <property type="component" value="Chromosome 6"/>
</dbReference>
<evidence type="ECO:0000313" key="3">
    <source>
        <dbReference type="EMBL" id="WOH06867.1"/>
    </source>
</evidence>
<evidence type="ECO:0000256" key="1">
    <source>
        <dbReference type="SAM" id="MobiDB-lite"/>
    </source>
</evidence>
<keyword evidence="2" id="KW-1133">Transmembrane helix</keyword>
<feature type="compositionally biased region" description="Basic residues" evidence="1">
    <location>
        <begin position="1"/>
        <end position="23"/>
    </location>
</feature>
<reference evidence="3" key="2">
    <citation type="submission" date="2022-03" db="EMBL/GenBank/DDBJ databases">
        <title>Draft title - Genomic analysis of global carrot germplasm unveils the trajectory of domestication and the origin of high carotenoid orange carrot.</title>
        <authorList>
            <person name="Iorizzo M."/>
            <person name="Ellison S."/>
            <person name="Senalik D."/>
            <person name="Macko-Podgorni A."/>
            <person name="Grzebelus D."/>
            <person name="Bostan H."/>
            <person name="Rolling W."/>
            <person name="Curaba J."/>
            <person name="Simon P."/>
        </authorList>
    </citation>
    <scope>NUCLEOTIDE SEQUENCE</scope>
    <source>
        <tissue evidence="3">Leaf</tissue>
    </source>
</reference>
<accession>A0AAF0XGU1</accession>
<sequence length="66" mass="7611">MGGHHHHGHPPPRHDHHEHHHGGHGNPLMTLLCCPCMMFSSILTCLCSPFLRCFGWGEHGHHHRRY</sequence>
<keyword evidence="2" id="KW-0812">Transmembrane</keyword>
<evidence type="ECO:0000256" key="2">
    <source>
        <dbReference type="SAM" id="Phobius"/>
    </source>
</evidence>